<gene>
    <name evidence="1" type="ORF">DPMN_073761</name>
</gene>
<proteinExistence type="predicted"/>
<accession>A0A9D4BZS3</accession>
<sequence length="102" mass="11771">MKTEPRLPQQIFELNREVIRTSVLTAFNLDSTKNVTSGVLTRFHYTITIFDLSQDIIRRTNLTKIGAYIKLTRPTGGHVFQSINTIFKPVQDVIKHVLTEFH</sequence>
<evidence type="ECO:0000313" key="1">
    <source>
        <dbReference type="EMBL" id="KAH3713959.1"/>
    </source>
</evidence>
<dbReference type="Proteomes" id="UP000828390">
    <property type="component" value="Unassembled WGS sequence"/>
</dbReference>
<reference evidence="1" key="1">
    <citation type="journal article" date="2019" name="bioRxiv">
        <title>The Genome of the Zebra Mussel, Dreissena polymorpha: A Resource for Invasive Species Research.</title>
        <authorList>
            <person name="McCartney M.A."/>
            <person name="Auch B."/>
            <person name="Kono T."/>
            <person name="Mallez S."/>
            <person name="Zhang Y."/>
            <person name="Obille A."/>
            <person name="Becker A."/>
            <person name="Abrahante J.E."/>
            <person name="Garbe J."/>
            <person name="Badalamenti J.P."/>
            <person name="Herman A."/>
            <person name="Mangelson H."/>
            <person name="Liachko I."/>
            <person name="Sullivan S."/>
            <person name="Sone E.D."/>
            <person name="Koren S."/>
            <person name="Silverstein K.A.T."/>
            <person name="Beckman K.B."/>
            <person name="Gohl D.M."/>
        </authorList>
    </citation>
    <scope>NUCLEOTIDE SEQUENCE</scope>
    <source>
        <strain evidence="1">Duluth1</strain>
        <tissue evidence="1">Whole animal</tissue>
    </source>
</reference>
<evidence type="ECO:0000313" key="2">
    <source>
        <dbReference type="Proteomes" id="UP000828390"/>
    </source>
</evidence>
<reference evidence="1" key="2">
    <citation type="submission" date="2020-11" db="EMBL/GenBank/DDBJ databases">
        <authorList>
            <person name="McCartney M.A."/>
            <person name="Auch B."/>
            <person name="Kono T."/>
            <person name="Mallez S."/>
            <person name="Becker A."/>
            <person name="Gohl D.M."/>
            <person name="Silverstein K.A.T."/>
            <person name="Koren S."/>
            <person name="Bechman K.B."/>
            <person name="Herman A."/>
            <person name="Abrahante J.E."/>
            <person name="Garbe J."/>
        </authorList>
    </citation>
    <scope>NUCLEOTIDE SEQUENCE</scope>
    <source>
        <strain evidence="1">Duluth1</strain>
        <tissue evidence="1">Whole animal</tissue>
    </source>
</reference>
<organism evidence="1 2">
    <name type="scientific">Dreissena polymorpha</name>
    <name type="common">Zebra mussel</name>
    <name type="synonym">Mytilus polymorpha</name>
    <dbReference type="NCBI Taxonomy" id="45954"/>
    <lineage>
        <taxon>Eukaryota</taxon>
        <taxon>Metazoa</taxon>
        <taxon>Spiralia</taxon>
        <taxon>Lophotrochozoa</taxon>
        <taxon>Mollusca</taxon>
        <taxon>Bivalvia</taxon>
        <taxon>Autobranchia</taxon>
        <taxon>Heteroconchia</taxon>
        <taxon>Euheterodonta</taxon>
        <taxon>Imparidentia</taxon>
        <taxon>Neoheterodontei</taxon>
        <taxon>Myida</taxon>
        <taxon>Dreissenoidea</taxon>
        <taxon>Dreissenidae</taxon>
        <taxon>Dreissena</taxon>
    </lineage>
</organism>
<dbReference type="AlphaFoldDB" id="A0A9D4BZS3"/>
<dbReference type="EMBL" id="JAIWYP010000014">
    <property type="protein sequence ID" value="KAH3713959.1"/>
    <property type="molecule type" value="Genomic_DNA"/>
</dbReference>
<name>A0A9D4BZS3_DREPO</name>
<comment type="caution">
    <text evidence="1">The sequence shown here is derived from an EMBL/GenBank/DDBJ whole genome shotgun (WGS) entry which is preliminary data.</text>
</comment>
<protein>
    <submittedName>
        <fullName evidence="1">Uncharacterized protein</fullName>
    </submittedName>
</protein>
<keyword evidence="2" id="KW-1185">Reference proteome</keyword>